<sequence length="341" mass="37970">MGEHKIGQLLKDMAVKSGLIAATGKKLTNHSSRKTCVQKLKNAGVPRDKIIDVAGHSNILSLNSYEGDDENQARELSNIISGCKQTSGIQQQPANSSPNKDRLALQASSSSNSLSTINNFTGDYGTNQRSVEIQLMRKFISNQFVTDLLLPTEFHEHFKPIMERRISRQTGSLQEYSLSKENSDCRNLIMTSMLSIGNVRKGVTWSAEDSSYVCCGPHHRDCLGDKFLPYLKKCYTSIFDDVDEEFITGHFKRFALCTFSGDKYGSSLSRGDGSLYILARWCALGGKIDTSGSDVRPSIIQFFMEQTIKVNGQPVPCILTFVRRFQSHPSRYSLGAPVEVW</sequence>
<evidence type="ECO:0008006" key="5">
    <source>
        <dbReference type="Google" id="ProtNLM"/>
    </source>
</evidence>
<evidence type="ECO:0000256" key="1">
    <source>
        <dbReference type="ARBA" id="ARBA00023172"/>
    </source>
</evidence>
<keyword evidence="1" id="KW-0233">DNA recombination</keyword>
<gene>
    <name evidence="3" type="ORF">PLOB_00013195</name>
</gene>
<evidence type="ECO:0000313" key="4">
    <source>
        <dbReference type="Proteomes" id="UP001159405"/>
    </source>
</evidence>
<organism evidence="3 4">
    <name type="scientific">Porites lobata</name>
    <dbReference type="NCBI Taxonomy" id="104759"/>
    <lineage>
        <taxon>Eukaryota</taxon>
        <taxon>Metazoa</taxon>
        <taxon>Cnidaria</taxon>
        <taxon>Anthozoa</taxon>
        <taxon>Hexacorallia</taxon>
        <taxon>Scleractinia</taxon>
        <taxon>Fungiina</taxon>
        <taxon>Poritidae</taxon>
        <taxon>Porites</taxon>
    </lineage>
</organism>
<keyword evidence="4" id="KW-1185">Reference proteome</keyword>
<evidence type="ECO:0000256" key="2">
    <source>
        <dbReference type="SAM" id="MobiDB-lite"/>
    </source>
</evidence>
<name>A0ABN8R0P9_9CNID</name>
<proteinExistence type="predicted"/>
<feature type="region of interest" description="Disordered" evidence="2">
    <location>
        <begin position="85"/>
        <end position="110"/>
    </location>
</feature>
<protein>
    <recommendedName>
        <fullName evidence="5">Tyr recombinase domain-containing protein</fullName>
    </recommendedName>
</protein>
<dbReference type="EMBL" id="CALNXK010000176">
    <property type="protein sequence ID" value="CAH3172754.1"/>
    <property type="molecule type" value="Genomic_DNA"/>
</dbReference>
<dbReference type="InterPro" id="IPR011010">
    <property type="entry name" value="DNA_brk_join_enz"/>
</dbReference>
<accession>A0ABN8R0P9</accession>
<dbReference type="InterPro" id="IPR013762">
    <property type="entry name" value="Integrase-like_cat_sf"/>
</dbReference>
<feature type="compositionally biased region" description="Polar residues" evidence="2">
    <location>
        <begin position="85"/>
        <end position="98"/>
    </location>
</feature>
<dbReference type="Gene3D" id="1.10.443.10">
    <property type="entry name" value="Intergrase catalytic core"/>
    <property type="match status" value="1"/>
</dbReference>
<dbReference type="Proteomes" id="UP001159405">
    <property type="component" value="Unassembled WGS sequence"/>
</dbReference>
<evidence type="ECO:0000313" key="3">
    <source>
        <dbReference type="EMBL" id="CAH3172754.1"/>
    </source>
</evidence>
<dbReference type="SUPFAM" id="SSF56349">
    <property type="entry name" value="DNA breaking-rejoining enzymes"/>
    <property type="match status" value="1"/>
</dbReference>
<reference evidence="3 4" key="1">
    <citation type="submission" date="2022-05" db="EMBL/GenBank/DDBJ databases">
        <authorList>
            <consortium name="Genoscope - CEA"/>
            <person name="William W."/>
        </authorList>
    </citation>
    <scope>NUCLEOTIDE SEQUENCE [LARGE SCALE GENOMIC DNA]</scope>
</reference>
<comment type="caution">
    <text evidence="3">The sequence shown here is derived from an EMBL/GenBank/DDBJ whole genome shotgun (WGS) entry which is preliminary data.</text>
</comment>